<sequence length="164" mass="18977">MKKLYIKQKVFSIGEKFTITDEQERACYYVEGSFLQIPKRFSIQDAHNREIGSITKKVFSFLPKFFVEVNGEEMITLEKEFTFFKAKYNISAHGIRVEGDWWDMDFSVYAHGEEVAVISKRWFTWGDTYEVTILDEEMEQLIISLVIAIDRVKADNAAASSGSS</sequence>
<accession>A0ABQ6YWH4</accession>
<evidence type="ECO:0008006" key="4">
    <source>
        <dbReference type="Google" id="ProtNLM"/>
    </source>
</evidence>
<comment type="caution">
    <text evidence="2">The sequence shown here is derived from an EMBL/GenBank/DDBJ whole genome shotgun (WGS) entry which is preliminary data.</text>
</comment>
<evidence type="ECO:0000313" key="3">
    <source>
        <dbReference type="Proteomes" id="UP000782705"/>
    </source>
</evidence>
<gene>
    <name evidence="2" type="ORF">BAU17_01450</name>
</gene>
<dbReference type="Gene3D" id="2.40.160.200">
    <property type="entry name" value="LURP1-related"/>
    <property type="match status" value="1"/>
</dbReference>
<proteinExistence type="inferred from homology"/>
<dbReference type="SUPFAM" id="SSF54518">
    <property type="entry name" value="Tubby C-terminal domain-like"/>
    <property type="match status" value="1"/>
</dbReference>
<comment type="similarity">
    <text evidence="1">Belongs to the LOR family.</text>
</comment>
<dbReference type="RefSeq" id="WP_161903044.1">
    <property type="nucleotide sequence ID" value="NZ_MAEL01000054.1"/>
</dbReference>
<dbReference type="Pfam" id="PF04525">
    <property type="entry name" value="LOR"/>
    <property type="match status" value="1"/>
</dbReference>
<dbReference type="InterPro" id="IPR025659">
    <property type="entry name" value="Tubby-like_C"/>
</dbReference>
<evidence type="ECO:0000256" key="1">
    <source>
        <dbReference type="ARBA" id="ARBA00005437"/>
    </source>
</evidence>
<dbReference type="Proteomes" id="UP000782705">
    <property type="component" value="Unassembled WGS sequence"/>
</dbReference>
<dbReference type="InterPro" id="IPR007612">
    <property type="entry name" value="LOR"/>
</dbReference>
<evidence type="ECO:0000313" key="2">
    <source>
        <dbReference type="EMBL" id="KAF1302063.1"/>
    </source>
</evidence>
<organism evidence="2 3">
    <name type="scientific">Candidatus Enterococcus willemsii</name>
    <dbReference type="NCBI Taxonomy" id="1857215"/>
    <lineage>
        <taxon>Bacteria</taxon>
        <taxon>Bacillati</taxon>
        <taxon>Bacillota</taxon>
        <taxon>Bacilli</taxon>
        <taxon>Lactobacillales</taxon>
        <taxon>Enterococcaceae</taxon>
        <taxon>Enterococcus</taxon>
    </lineage>
</organism>
<dbReference type="InterPro" id="IPR038595">
    <property type="entry name" value="LOR_sf"/>
</dbReference>
<dbReference type="EMBL" id="MAEL01000054">
    <property type="protein sequence ID" value="KAF1302063.1"/>
    <property type="molecule type" value="Genomic_DNA"/>
</dbReference>
<protein>
    <recommendedName>
        <fullName evidence="4">YxjI</fullName>
    </recommendedName>
</protein>
<name>A0ABQ6YWH4_9ENTE</name>
<reference evidence="2 3" key="1">
    <citation type="submission" date="2016-06" db="EMBL/GenBank/DDBJ databases">
        <title>Four novel species of enterococci isolated from chicken manure.</title>
        <authorList>
            <person name="Van Tyne D."/>
        </authorList>
    </citation>
    <scope>NUCLEOTIDE SEQUENCE [LARGE SCALE GENOMIC DNA]</scope>
    <source>
        <strain evidence="2 3">CU12B</strain>
    </source>
</reference>
<keyword evidence="3" id="KW-1185">Reference proteome</keyword>